<keyword evidence="3 6" id="KW-0812">Transmembrane</keyword>
<dbReference type="Gene3D" id="3.40.1110.10">
    <property type="entry name" value="Calcium-transporting ATPase, cytoplasmic domain N"/>
    <property type="match status" value="1"/>
</dbReference>
<dbReference type="Gene3D" id="3.40.50.1000">
    <property type="entry name" value="HAD superfamily/HAD-like"/>
    <property type="match status" value="1"/>
</dbReference>
<feature type="domain" description="P-type ATPase A" evidence="7">
    <location>
        <begin position="90"/>
        <end position="184"/>
    </location>
</feature>
<feature type="non-terminal residue" evidence="8">
    <location>
        <position position="1"/>
    </location>
</feature>
<dbReference type="InterPro" id="IPR059000">
    <property type="entry name" value="ATPase_P-type_domA"/>
</dbReference>
<dbReference type="Pfam" id="PF00122">
    <property type="entry name" value="E1-E2_ATPase"/>
    <property type="match status" value="1"/>
</dbReference>
<proteinExistence type="inferred from homology"/>
<dbReference type="InterPro" id="IPR023299">
    <property type="entry name" value="ATPase_P-typ_cyto_dom_N"/>
</dbReference>
<dbReference type="PRINTS" id="PR00119">
    <property type="entry name" value="CATATPASE"/>
</dbReference>
<gene>
    <name evidence="8" type="ORF">US42_C0012G0001</name>
</gene>
<dbReference type="Gene3D" id="2.70.150.10">
    <property type="entry name" value="Calcium-transporting ATPase, cytoplasmic transduction domain A"/>
    <property type="match status" value="1"/>
</dbReference>
<feature type="transmembrane region" description="Helical" evidence="6">
    <location>
        <begin position="235"/>
        <end position="259"/>
    </location>
</feature>
<dbReference type="InterPro" id="IPR008250">
    <property type="entry name" value="ATPase_P-typ_transduc_dom_A_sf"/>
</dbReference>
<dbReference type="GO" id="GO:0005886">
    <property type="term" value="C:plasma membrane"/>
    <property type="evidence" value="ECO:0007669"/>
    <property type="project" value="UniProtKB-SubCell"/>
</dbReference>
<comment type="subcellular location">
    <subcellularLocation>
        <location evidence="6">Cell membrane</location>
    </subcellularLocation>
    <subcellularLocation>
        <location evidence="1">Membrane</location>
    </subcellularLocation>
</comment>
<dbReference type="AlphaFoldDB" id="A0A0G0GM49"/>
<dbReference type="GO" id="GO:0019829">
    <property type="term" value="F:ATPase-coupled monoatomic cation transmembrane transporter activity"/>
    <property type="evidence" value="ECO:0007669"/>
    <property type="project" value="InterPro"/>
</dbReference>
<evidence type="ECO:0000256" key="3">
    <source>
        <dbReference type="ARBA" id="ARBA00022692"/>
    </source>
</evidence>
<dbReference type="Proteomes" id="UP000034849">
    <property type="component" value="Unassembled WGS sequence"/>
</dbReference>
<dbReference type="GO" id="GO:0016887">
    <property type="term" value="F:ATP hydrolysis activity"/>
    <property type="evidence" value="ECO:0007669"/>
    <property type="project" value="InterPro"/>
</dbReference>
<evidence type="ECO:0000256" key="6">
    <source>
        <dbReference type="RuleBase" id="RU362081"/>
    </source>
</evidence>
<comment type="caution">
    <text evidence="8">The sequence shown here is derived from an EMBL/GenBank/DDBJ whole genome shotgun (WGS) entry which is preliminary data.</text>
</comment>
<dbReference type="Pfam" id="PF00702">
    <property type="entry name" value="Hydrolase"/>
    <property type="match status" value="1"/>
</dbReference>
<dbReference type="InterPro" id="IPR027256">
    <property type="entry name" value="P-typ_ATPase_IB"/>
</dbReference>
<feature type="transmembrane region" description="Helical" evidence="6">
    <location>
        <begin position="203"/>
        <end position="223"/>
    </location>
</feature>
<keyword evidence="6" id="KW-0547">Nucleotide-binding</keyword>
<keyword evidence="4 6" id="KW-1133">Transmembrane helix</keyword>
<feature type="transmembrane region" description="Helical" evidence="6">
    <location>
        <begin position="547"/>
        <end position="566"/>
    </location>
</feature>
<keyword evidence="5 6" id="KW-0472">Membrane</keyword>
<feature type="transmembrane region" description="Helical" evidence="6">
    <location>
        <begin position="56"/>
        <end position="74"/>
    </location>
</feature>
<dbReference type="NCBIfam" id="TIGR01525">
    <property type="entry name" value="ATPase-IB_hvy"/>
    <property type="match status" value="1"/>
</dbReference>
<keyword evidence="6" id="KW-0479">Metal-binding</keyword>
<dbReference type="STRING" id="1619046.US42_C0012G0001"/>
<dbReference type="GO" id="GO:0005524">
    <property type="term" value="F:ATP binding"/>
    <property type="evidence" value="ECO:0007669"/>
    <property type="project" value="UniProtKB-UniRule"/>
</dbReference>
<dbReference type="FunFam" id="2.70.150.10:FF:000002">
    <property type="entry name" value="Copper-transporting ATPase 1, putative"/>
    <property type="match status" value="1"/>
</dbReference>
<dbReference type="InterPro" id="IPR051014">
    <property type="entry name" value="Cation_Transport_ATPase_IB"/>
</dbReference>
<organism evidence="8 9">
    <name type="scientific">Candidatus Magasanikbacteria bacterium GW2011_GWC2_37_14</name>
    <dbReference type="NCBI Taxonomy" id="1619046"/>
    <lineage>
        <taxon>Bacteria</taxon>
        <taxon>Candidatus Magasanikiibacteriota</taxon>
    </lineage>
</organism>
<evidence type="ECO:0000313" key="9">
    <source>
        <dbReference type="Proteomes" id="UP000034849"/>
    </source>
</evidence>
<evidence type="ECO:0000256" key="4">
    <source>
        <dbReference type="ARBA" id="ARBA00022989"/>
    </source>
</evidence>
<comment type="similarity">
    <text evidence="2 6">Belongs to the cation transport ATPase (P-type) (TC 3.A.3) family. Type IB subfamily.</text>
</comment>
<keyword evidence="6" id="KW-0067">ATP-binding</keyword>
<feature type="transmembrane region" description="Helical" evidence="6">
    <location>
        <begin position="6"/>
        <end position="25"/>
    </location>
</feature>
<dbReference type="GO" id="GO:0046872">
    <property type="term" value="F:metal ion binding"/>
    <property type="evidence" value="ECO:0007669"/>
    <property type="project" value="UniProtKB-KW"/>
</dbReference>
<accession>A0A0G0GM49</accession>
<dbReference type="NCBIfam" id="TIGR01512">
    <property type="entry name" value="ATPase-IB2_Cd"/>
    <property type="match status" value="1"/>
</dbReference>
<dbReference type="PRINTS" id="PR00941">
    <property type="entry name" value="CDATPASE"/>
</dbReference>
<dbReference type="InterPro" id="IPR023214">
    <property type="entry name" value="HAD_sf"/>
</dbReference>
<dbReference type="InterPro" id="IPR036412">
    <property type="entry name" value="HAD-like_sf"/>
</dbReference>
<feature type="transmembrane region" description="Helical" evidence="6">
    <location>
        <begin position="32"/>
        <end position="50"/>
    </location>
</feature>
<reference evidence="8 9" key="1">
    <citation type="journal article" date="2015" name="Nature">
        <title>rRNA introns, odd ribosomes, and small enigmatic genomes across a large radiation of phyla.</title>
        <authorList>
            <person name="Brown C.T."/>
            <person name="Hug L.A."/>
            <person name="Thomas B.C."/>
            <person name="Sharon I."/>
            <person name="Castelle C.J."/>
            <person name="Singh A."/>
            <person name="Wilkins M.J."/>
            <person name="Williams K.H."/>
            <person name="Banfield J.F."/>
        </authorList>
    </citation>
    <scope>NUCLEOTIDE SEQUENCE [LARGE SCALE GENOMIC DNA]</scope>
</reference>
<evidence type="ECO:0000256" key="1">
    <source>
        <dbReference type="ARBA" id="ARBA00004370"/>
    </source>
</evidence>
<dbReference type="SUPFAM" id="SSF81653">
    <property type="entry name" value="Calcium ATPase, transduction domain A"/>
    <property type="match status" value="1"/>
</dbReference>
<evidence type="ECO:0000256" key="2">
    <source>
        <dbReference type="ARBA" id="ARBA00006024"/>
    </source>
</evidence>
<dbReference type="PATRIC" id="fig|1619046.3.peg.782"/>
<dbReference type="SUPFAM" id="SSF56784">
    <property type="entry name" value="HAD-like"/>
    <property type="match status" value="1"/>
</dbReference>
<dbReference type="NCBIfam" id="TIGR01494">
    <property type="entry name" value="ATPase_P-type"/>
    <property type="match status" value="1"/>
</dbReference>
<dbReference type="InterPro" id="IPR001757">
    <property type="entry name" value="P_typ_ATPase"/>
</dbReference>
<dbReference type="InterPro" id="IPR023298">
    <property type="entry name" value="ATPase_P-typ_TM_dom_sf"/>
</dbReference>
<dbReference type="PANTHER" id="PTHR48085">
    <property type="entry name" value="CADMIUM/ZINC-TRANSPORTING ATPASE HMA2-RELATED"/>
    <property type="match status" value="1"/>
</dbReference>
<sequence length="591" mass="63359">EPKIILGLYILSILAGGIFVFRSALNGLLKQRFFNINFLVSIASIGALYIGQYAEAAAVIFFFMLAEFFEDFGVERSHRALETLIKKSPKTAILADGKKVPVEMVKIGVVVIVRPGDMIPLDGKVIKGLSSVDEATITGESVPADKRSNDSVFAGTLNLNGYLEIEVIKESKDSTFSKIIELVEKAQTSRAPAQEFLDRFAKYYTPVIVGIALLIATIPPFLFSEPFGVWLYRALVLLVIACPCALVISTPVAIASAIGGASRKGILIKGGRFLELLSKIKAVAFDKTKTLTYGQPIVTDVITFNGYSEEEVLADAAGIETFSSHPLSQSILEFVQKKGVTPHAMDKYLNVVGKGGKATCLVCNDLEHCIGNLKMIEAHSSTTEEISEKVEALEKQGKTVILISEGNRVMGALAISDKIRAESKQTIADLRSMNIVSAILTGDNVHSAQYVADSLGIKNVYASLLPDEKVKKIEELKNKYQAVAMVGDGVNDAPSLVTSDVGIAMGAGGSDVAIESADIALMNSNISNIPIAITLGQKTMHAIKQNITVALGVKAIVMILALFGLVHLEWAIGADSGVAILVILNSLKLFR</sequence>
<dbReference type="SUPFAM" id="SSF81665">
    <property type="entry name" value="Calcium ATPase, transmembrane domain M"/>
    <property type="match status" value="1"/>
</dbReference>
<feature type="transmembrane region" description="Helical" evidence="6">
    <location>
        <begin position="572"/>
        <end position="590"/>
    </location>
</feature>
<keyword evidence="6" id="KW-1003">Cell membrane</keyword>
<evidence type="ECO:0000256" key="5">
    <source>
        <dbReference type="ARBA" id="ARBA00023136"/>
    </source>
</evidence>
<evidence type="ECO:0000313" key="8">
    <source>
        <dbReference type="EMBL" id="KKQ27230.1"/>
    </source>
</evidence>
<name>A0A0G0GM49_9BACT</name>
<evidence type="ECO:0000259" key="7">
    <source>
        <dbReference type="Pfam" id="PF00122"/>
    </source>
</evidence>
<dbReference type="PANTHER" id="PTHR48085:SF5">
    <property type="entry name" value="CADMIUM_ZINC-TRANSPORTING ATPASE HMA4-RELATED"/>
    <property type="match status" value="1"/>
</dbReference>
<dbReference type="EMBL" id="LBSX01000012">
    <property type="protein sequence ID" value="KKQ27230.1"/>
    <property type="molecule type" value="Genomic_DNA"/>
</dbReference>
<protein>
    <recommendedName>
        <fullName evidence="7">P-type ATPase A domain-containing protein</fullName>
    </recommendedName>
</protein>